<evidence type="ECO:0000313" key="2">
    <source>
        <dbReference type="Proteomes" id="UP000604475"/>
    </source>
</evidence>
<accession>A0A937RI86</accession>
<comment type="caution">
    <text evidence="1">The sequence shown here is derived from an EMBL/GenBank/DDBJ whole genome shotgun (WGS) entry which is preliminary data.</text>
</comment>
<sequence length="120" mass="13098">MAPWRGRPHGFVVRPYILTGGRTEPSHRELALETLVSATTSGIEAIRMLEHEEAAIVRLCETYQSVAEIAAHVGIPLGVARVLVSDLASAGHVRLHRPPTTSERPDGQLLRRVLHGLRSA</sequence>
<name>A0A937RI86_9ACTN</name>
<reference evidence="1" key="1">
    <citation type="submission" date="2020-12" db="EMBL/GenBank/DDBJ databases">
        <title>Genomic characterization of non-nitrogen-fixing Frankia strains.</title>
        <authorList>
            <person name="Carlos-Shanley C."/>
            <person name="Guerra T."/>
            <person name="Hahn D."/>
        </authorList>
    </citation>
    <scope>NUCLEOTIDE SEQUENCE</scope>
    <source>
        <strain evidence="1">CN6</strain>
    </source>
</reference>
<dbReference type="EMBL" id="JAEACQ010000229">
    <property type="protein sequence ID" value="MBL7629455.1"/>
    <property type="molecule type" value="Genomic_DNA"/>
</dbReference>
<dbReference type="AlphaFoldDB" id="A0A937RI86"/>
<keyword evidence="2" id="KW-1185">Reference proteome</keyword>
<dbReference type="Pfam" id="PF05331">
    <property type="entry name" value="DUF742"/>
    <property type="match status" value="1"/>
</dbReference>
<dbReference type="PANTHER" id="PTHR36221">
    <property type="entry name" value="DUF742 DOMAIN-CONTAINING PROTEIN"/>
    <property type="match status" value="1"/>
</dbReference>
<organism evidence="1 2">
    <name type="scientific">Frankia nepalensis</name>
    <dbReference type="NCBI Taxonomy" id="1836974"/>
    <lineage>
        <taxon>Bacteria</taxon>
        <taxon>Bacillati</taxon>
        <taxon>Actinomycetota</taxon>
        <taxon>Actinomycetes</taxon>
        <taxon>Frankiales</taxon>
        <taxon>Frankiaceae</taxon>
        <taxon>Frankia</taxon>
    </lineage>
</organism>
<dbReference type="PANTHER" id="PTHR36221:SF1">
    <property type="entry name" value="DUF742 DOMAIN-CONTAINING PROTEIN"/>
    <property type="match status" value="1"/>
</dbReference>
<dbReference type="Proteomes" id="UP000604475">
    <property type="component" value="Unassembled WGS sequence"/>
</dbReference>
<proteinExistence type="predicted"/>
<gene>
    <name evidence="1" type="ORF">I7412_20245</name>
</gene>
<dbReference type="InterPro" id="IPR007995">
    <property type="entry name" value="DUF742"/>
</dbReference>
<protein>
    <submittedName>
        <fullName evidence="1">DUF742 domain-containing protein</fullName>
    </submittedName>
</protein>
<evidence type="ECO:0000313" key="1">
    <source>
        <dbReference type="EMBL" id="MBL7629455.1"/>
    </source>
</evidence>